<dbReference type="Gene3D" id="1.10.1220.10">
    <property type="entry name" value="Met repressor-like"/>
    <property type="match status" value="1"/>
</dbReference>
<dbReference type="InterPro" id="IPR013321">
    <property type="entry name" value="Arc_rbn_hlx_hlx"/>
</dbReference>
<dbReference type="NCBIfam" id="TIGR02384">
    <property type="entry name" value="RelB_DinJ"/>
    <property type="match status" value="1"/>
</dbReference>
<gene>
    <name evidence="1" type="ORF">AA04_17095</name>
</gene>
<dbReference type="Pfam" id="PF04221">
    <property type="entry name" value="RelB"/>
    <property type="match status" value="1"/>
</dbReference>
<evidence type="ECO:0000313" key="1">
    <source>
        <dbReference type="EMBL" id="EBV6812669.1"/>
    </source>
</evidence>
<dbReference type="InterPro" id="IPR007337">
    <property type="entry name" value="RelB/DinJ"/>
</dbReference>
<accession>A0A5V9NMB8</accession>
<organism evidence="1">
    <name type="scientific">Salmonella enterica subsp. enterica serovar Mbandaka</name>
    <dbReference type="NCBI Taxonomy" id="192954"/>
    <lineage>
        <taxon>Bacteria</taxon>
        <taxon>Pseudomonadati</taxon>
        <taxon>Pseudomonadota</taxon>
        <taxon>Gammaproteobacteria</taxon>
        <taxon>Enterobacterales</taxon>
        <taxon>Enterobacteriaceae</taxon>
        <taxon>Salmonella</taxon>
    </lineage>
</organism>
<dbReference type="GO" id="GO:0043565">
    <property type="term" value="F:sequence-specific DNA binding"/>
    <property type="evidence" value="ECO:0007669"/>
    <property type="project" value="UniProtKB-ARBA"/>
</dbReference>
<reference evidence="1" key="1">
    <citation type="submission" date="2018-08" db="EMBL/GenBank/DDBJ databases">
        <authorList>
            <consortium name="GenomeTrakr network: Whole genome sequencing for foodborne pathogen traceback"/>
        </authorList>
    </citation>
    <scope>NUCLEOTIDE SEQUENCE</scope>
    <source>
        <strain evidence="1">FSW0086</strain>
    </source>
</reference>
<comment type="caution">
    <text evidence="1">The sequence shown here is derived from an EMBL/GenBank/DDBJ whole genome shotgun (WGS) entry which is preliminary data.</text>
</comment>
<dbReference type="EMBL" id="AAHGAG010000009">
    <property type="protein sequence ID" value="EBV6812669.1"/>
    <property type="molecule type" value="Genomic_DNA"/>
</dbReference>
<dbReference type="AlphaFoldDB" id="A0A5V9NMB8"/>
<sequence length="170" mass="19582">MATINVRIDDAIKMTADEVLKNLDVSQTQAITAFYQYIAENKKLPFTALMSFKTQDDLLKTFNDILSEALAIALNLQVWINKSDIIDGKIIQKYYRRLDSYYSSAKEQLNFLESRTKAAQVLNALNKILTVIVDFSNFGYGYEQVKISHPEKKEFESSLFDFENRLKDSL</sequence>
<dbReference type="GO" id="GO:0006355">
    <property type="term" value="P:regulation of DNA-templated transcription"/>
    <property type="evidence" value="ECO:0007669"/>
    <property type="project" value="InterPro"/>
</dbReference>
<proteinExistence type="predicted"/>
<name>A0A5V9NMB8_SALET</name>
<protein>
    <submittedName>
        <fullName evidence="1">Type II toxin-antitoxin system RelB/DinJ family antitoxin</fullName>
    </submittedName>
</protein>